<feature type="compositionally biased region" description="Low complexity" evidence="1">
    <location>
        <begin position="462"/>
        <end position="477"/>
    </location>
</feature>
<accession>A0A6L2LA99</accession>
<organism evidence="2">
    <name type="scientific">Tanacetum cinerariifolium</name>
    <name type="common">Dalmatian daisy</name>
    <name type="synonym">Chrysanthemum cinerariifolium</name>
    <dbReference type="NCBI Taxonomy" id="118510"/>
    <lineage>
        <taxon>Eukaryota</taxon>
        <taxon>Viridiplantae</taxon>
        <taxon>Streptophyta</taxon>
        <taxon>Embryophyta</taxon>
        <taxon>Tracheophyta</taxon>
        <taxon>Spermatophyta</taxon>
        <taxon>Magnoliopsida</taxon>
        <taxon>eudicotyledons</taxon>
        <taxon>Gunneridae</taxon>
        <taxon>Pentapetalae</taxon>
        <taxon>asterids</taxon>
        <taxon>campanulids</taxon>
        <taxon>Asterales</taxon>
        <taxon>Asteraceae</taxon>
        <taxon>Asteroideae</taxon>
        <taxon>Anthemideae</taxon>
        <taxon>Anthemidinae</taxon>
        <taxon>Tanacetum</taxon>
    </lineage>
</organism>
<sequence>MAKENVPAPIRTDEQLVPVKARLPIGKSNLFMDLQKMQKNPIFHISLDLLQNTNFFSAFTASADNSSGKSSFRQSRPFFSDAANLKVLTKKPKPHVIPYCRFTKLIICYLGGRHNIHKRPRSPLQITADNYLLGNLKFIPKGELDEVFIMAIPKDLITDVICNSKYYQKYLDMAARKPRQATTVTDEEDGKKKKAPPASIQMSLESFQAPVGGVAICEPDSGISQKLPVVKGKRKVIASNELAAQSLLDLQKPKNKNDTFANVVHDTPSPVDAETGANLKKSNNKADTRILNVGEEQDEPKNANIETKVESMVTVPMHQASLSAPPLSTPIIDLLPPKTVSSPTQAPIFTATTATIITLPLLQPPQQKNTTDPKLANRVSAPKKICANSEKINKLHDKNTQALSSRVSTLENYDLKSGSYRSHPDHATLYEALELSMDRKNREEFIEAMAKSSWKTFDTREAPSSSSKQKSASPSEQPVDDVSIPDDVHLSDSKDTGAAHLLKINTRPDWLKPLPEEEAPETPKPDWVIPPNDLPETGKNWVDALAKTYKDPKENKLIWKTRDMGTFINWYCKQIGNSKLVKADLEGPGYNAVKSHMKILSVVSHKTFSRYCYTYLKEIVLRIADYKEYKILEADFKNLHPNDFEDLYQLQLQGKLNHLSGADKVHLFNAINLWIRNKKKMMRETEVHKFSDGTLTRILEKLDFMIKDYELFKFNPVMEHMIWSKNDKRRSQEFIKLIQRRLKIRRIFKSLESFVSGGLRYVDYRLIQRTK</sequence>
<comment type="caution">
    <text evidence="2">The sequence shown here is derived from an EMBL/GenBank/DDBJ whole genome shotgun (WGS) entry which is preliminary data.</text>
</comment>
<name>A0A6L2LA99_TANCI</name>
<feature type="region of interest" description="Disordered" evidence="1">
    <location>
        <begin position="178"/>
        <end position="199"/>
    </location>
</feature>
<feature type="compositionally biased region" description="Basic and acidic residues" evidence="1">
    <location>
        <begin position="486"/>
        <end position="497"/>
    </location>
</feature>
<evidence type="ECO:0000256" key="1">
    <source>
        <dbReference type="SAM" id="MobiDB-lite"/>
    </source>
</evidence>
<dbReference type="EMBL" id="BKCJ010004052">
    <property type="protein sequence ID" value="GEU58743.1"/>
    <property type="molecule type" value="Genomic_DNA"/>
</dbReference>
<feature type="region of interest" description="Disordered" evidence="1">
    <location>
        <begin position="511"/>
        <end position="533"/>
    </location>
</feature>
<dbReference type="AlphaFoldDB" id="A0A6L2LA99"/>
<feature type="region of interest" description="Disordered" evidence="1">
    <location>
        <begin position="457"/>
        <end position="497"/>
    </location>
</feature>
<protein>
    <submittedName>
        <fullName evidence="2">Uncharacterized protein</fullName>
    </submittedName>
</protein>
<evidence type="ECO:0000313" key="2">
    <source>
        <dbReference type="EMBL" id="GEU58743.1"/>
    </source>
</evidence>
<proteinExistence type="predicted"/>
<gene>
    <name evidence="2" type="ORF">Tci_030721</name>
</gene>
<reference evidence="2" key="1">
    <citation type="journal article" date="2019" name="Sci. Rep.">
        <title>Draft genome of Tanacetum cinerariifolium, the natural source of mosquito coil.</title>
        <authorList>
            <person name="Yamashiro T."/>
            <person name="Shiraishi A."/>
            <person name="Satake H."/>
            <person name="Nakayama K."/>
        </authorList>
    </citation>
    <scope>NUCLEOTIDE SEQUENCE</scope>
</reference>